<dbReference type="Pfam" id="PF00400">
    <property type="entry name" value="WD40"/>
    <property type="match status" value="10"/>
</dbReference>
<dbReference type="PROSITE" id="PS50082">
    <property type="entry name" value="WD_REPEATS_2"/>
    <property type="match status" value="8"/>
</dbReference>
<feature type="repeat" description="WD" evidence="3">
    <location>
        <begin position="665"/>
        <end position="698"/>
    </location>
</feature>
<feature type="repeat" description="WD" evidence="3">
    <location>
        <begin position="446"/>
        <end position="487"/>
    </location>
</feature>
<dbReference type="PANTHER" id="PTHR19848">
    <property type="entry name" value="WD40 REPEAT PROTEIN"/>
    <property type="match status" value="1"/>
</dbReference>
<dbReference type="InterPro" id="IPR011009">
    <property type="entry name" value="Kinase-like_dom_sf"/>
</dbReference>
<dbReference type="PROSITE" id="PS50011">
    <property type="entry name" value="PROTEIN_KINASE_DOM"/>
    <property type="match status" value="1"/>
</dbReference>
<keyword evidence="4" id="KW-0802">TPR repeat</keyword>
<feature type="repeat" description="WD" evidence="3">
    <location>
        <begin position="999"/>
        <end position="1042"/>
    </location>
</feature>
<keyword evidence="7" id="KW-1185">Reference proteome</keyword>
<dbReference type="InterPro" id="IPR019775">
    <property type="entry name" value="WD40_repeat_CS"/>
</dbReference>
<dbReference type="InterPro" id="IPR036322">
    <property type="entry name" value="WD40_repeat_dom_sf"/>
</dbReference>
<keyword evidence="1 3" id="KW-0853">WD repeat</keyword>
<dbReference type="InterPro" id="IPR008271">
    <property type="entry name" value="Ser/Thr_kinase_AS"/>
</dbReference>
<dbReference type="SUPFAM" id="SSF56112">
    <property type="entry name" value="Protein kinase-like (PK-like)"/>
    <property type="match status" value="1"/>
</dbReference>
<keyword evidence="6" id="KW-0723">Serine/threonine-protein kinase</keyword>
<dbReference type="EMBL" id="JBHSBL010000019">
    <property type="protein sequence ID" value="MFC4068963.1"/>
    <property type="molecule type" value="Genomic_DNA"/>
</dbReference>
<gene>
    <name evidence="6" type="ORF">ACFO0C_28870</name>
</gene>
<dbReference type="PROSITE" id="PS00678">
    <property type="entry name" value="WD_REPEATS_1"/>
    <property type="match status" value="5"/>
</dbReference>
<name>A0ABV8J1C4_9ACTN</name>
<feature type="repeat" description="WD" evidence="3">
    <location>
        <begin position="623"/>
        <end position="664"/>
    </location>
</feature>
<evidence type="ECO:0000256" key="4">
    <source>
        <dbReference type="PROSITE-ProRule" id="PRU00339"/>
    </source>
</evidence>
<keyword evidence="6" id="KW-0418">Kinase</keyword>
<evidence type="ECO:0000259" key="5">
    <source>
        <dbReference type="PROSITE" id="PS50011"/>
    </source>
</evidence>
<dbReference type="SUPFAM" id="SSF50978">
    <property type="entry name" value="WD40 repeat-like"/>
    <property type="match status" value="1"/>
</dbReference>
<evidence type="ECO:0000313" key="7">
    <source>
        <dbReference type="Proteomes" id="UP001595867"/>
    </source>
</evidence>
<dbReference type="RefSeq" id="WP_378069924.1">
    <property type="nucleotide sequence ID" value="NZ_JBHSBL010000019.1"/>
</dbReference>
<dbReference type="Proteomes" id="UP001595867">
    <property type="component" value="Unassembled WGS sequence"/>
</dbReference>
<evidence type="ECO:0000256" key="1">
    <source>
        <dbReference type="ARBA" id="ARBA00022574"/>
    </source>
</evidence>
<dbReference type="SMART" id="SM00028">
    <property type="entry name" value="TPR"/>
    <property type="match status" value="1"/>
</dbReference>
<dbReference type="GO" id="GO:0004674">
    <property type="term" value="F:protein serine/threonine kinase activity"/>
    <property type="evidence" value="ECO:0007669"/>
    <property type="project" value="UniProtKB-KW"/>
</dbReference>
<evidence type="ECO:0000256" key="2">
    <source>
        <dbReference type="ARBA" id="ARBA00022737"/>
    </source>
</evidence>
<organism evidence="6 7">
    <name type="scientific">Actinoplanes subglobosus</name>
    <dbReference type="NCBI Taxonomy" id="1547892"/>
    <lineage>
        <taxon>Bacteria</taxon>
        <taxon>Bacillati</taxon>
        <taxon>Actinomycetota</taxon>
        <taxon>Actinomycetes</taxon>
        <taxon>Micromonosporales</taxon>
        <taxon>Micromonosporaceae</taxon>
        <taxon>Actinoplanes</taxon>
    </lineage>
</organism>
<dbReference type="Gene3D" id="3.30.200.20">
    <property type="entry name" value="Phosphorylase Kinase, domain 1"/>
    <property type="match status" value="1"/>
</dbReference>
<sequence>MPQAAGWSIGDRILDRYEVLAVHGRGGMGLVHRVRHLGWRLDLAVKSPRPEWFADDEDRRRFVREAETWVSLGVHPNLCACHYVRTVDGIPRVFAEYVDGGSLREWIDDGRLYQGGPRVGLARILDIAVQMAWGMAHAHGRGVVHQDLKPGNVLLDTTGTAKVTDFGLARVGRPRARRGGDATILVTVGGMTPAYASPEQLGGGRAGRRTDVWSLAVTVLEMFTGRVTWTIGPAAVDVLDSPGAGAPGRPSMPPALVALLGRCLSFEPSGRPAGMAVLADELIGVYEQECGPYPRPAPRSADLRADELTNRALSLLDLDRTDEARQCFDEALAADPRHVGATWNSGLLAWRTGRITDEAFLARLDEVGAYTSAEWPVRQLIAEVHRERGSDPGTARIGGCRHVLDGHTGHVDAVVVTADARRALSAGRDGTVRIWDLDAGRCLHVLDEHTGAVTAVAVTADGSRALSAGADGSVRYWDVAAGRCLRVLDGHSSRVTSVAVTADGTRAISGCVGGTLWVWDLSSGHGRCVLDDHPGVQSVALTGDGRLALAAGYRDVRLYDLDTGRHLAGLPGGPHGVALVGGLAYSSSVPSVALADDGRLALAVDDRIVRVWDLDSGGCVRVFDGHSHWVHSMAVSPDGRLAVSCGADETLRVWQPATARCVRTFTGHDGIVSSAAINEGATVAVSGGADGTVRVWDLPDPGLLRCTFRPCRPRSHTELTAGEARLTELLAAARSAAALSSATLSSAAASSAAASSAAASSAARHGGRDAAELLREARELPGYERDPRVMAAWRELSRVSSRLGVRDIWQSRVLETAAEAISVVRIGPDGRVGLSGGGRTVRVWEIGGVRRLHTFAGHPIGVGDGFVVITDLLSPVSGQAEGTIRILDAVTGRELHALEGHRARWATLTPDGRMLVSGAADGAVRVWDTTSGRRVRDLAGAGAAGTGFLFSLQGHTYSGVVRAVAALPGGERVLAGGDDGDGRLREWDLVTGACLRTFRGHHSGAVRSIATTPDGRLALSAGGRGDATVRVWDLITGECRHTLRGHSDSVAAVVVTADGSVALSAGGDGLRSWDPSTGRSLHTLDGKGGRVRTLAMSPDGNHAYSGGDDGTVREWEIDWELGPVSR</sequence>
<dbReference type="PANTHER" id="PTHR19848:SF8">
    <property type="entry name" value="F-BOX AND WD REPEAT DOMAIN CONTAINING 7"/>
    <property type="match status" value="1"/>
</dbReference>
<dbReference type="Gene3D" id="2.130.10.10">
    <property type="entry name" value="YVTN repeat-like/Quinoprotein amine dehydrogenase"/>
    <property type="match status" value="4"/>
</dbReference>
<dbReference type="CDD" id="cd00200">
    <property type="entry name" value="WD40"/>
    <property type="match status" value="2"/>
</dbReference>
<feature type="repeat" description="WD" evidence="3">
    <location>
        <begin position="488"/>
        <end position="524"/>
    </location>
</feature>
<dbReference type="InterPro" id="IPR011047">
    <property type="entry name" value="Quinoprotein_ADH-like_sf"/>
</dbReference>
<dbReference type="SMART" id="SM00220">
    <property type="entry name" value="S_TKc"/>
    <property type="match status" value="1"/>
</dbReference>
<feature type="repeat" description="TPR" evidence="4">
    <location>
        <begin position="305"/>
        <end position="338"/>
    </location>
</feature>
<dbReference type="CDD" id="cd14014">
    <property type="entry name" value="STKc_PknB_like"/>
    <property type="match status" value="1"/>
</dbReference>
<evidence type="ECO:0000313" key="6">
    <source>
        <dbReference type="EMBL" id="MFC4068963.1"/>
    </source>
</evidence>
<dbReference type="InterPro" id="IPR020472">
    <property type="entry name" value="WD40_PAC1"/>
</dbReference>
<dbReference type="Pfam" id="PF13432">
    <property type="entry name" value="TPR_16"/>
    <property type="match status" value="1"/>
</dbReference>
<dbReference type="SUPFAM" id="SSF50998">
    <property type="entry name" value="Quinoprotein alcohol dehydrogenase-like"/>
    <property type="match status" value="1"/>
</dbReference>
<dbReference type="PROSITE" id="PS50005">
    <property type="entry name" value="TPR"/>
    <property type="match status" value="1"/>
</dbReference>
<dbReference type="PROSITE" id="PS50294">
    <property type="entry name" value="WD_REPEATS_REGION"/>
    <property type="match status" value="6"/>
</dbReference>
<accession>A0ABV8J1C4</accession>
<reference evidence="7" key="1">
    <citation type="journal article" date="2019" name="Int. J. Syst. Evol. Microbiol.">
        <title>The Global Catalogue of Microorganisms (GCM) 10K type strain sequencing project: providing services to taxonomists for standard genome sequencing and annotation.</title>
        <authorList>
            <consortium name="The Broad Institute Genomics Platform"/>
            <consortium name="The Broad Institute Genome Sequencing Center for Infectious Disease"/>
            <person name="Wu L."/>
            <person name="Ma J."/>
        </authorList>
    </citation>
    <scope>NUCLEOTIDE SEQUENCE [LARGE SCALE GENOMIC DNA]</scope>
    <source>
        <strain evidence="7">TBRC 5832</strain>
    </source>
</reference>
<dbReference type="SUPFAM" id="SSF48452">
    <property type="entry name" value="TPR-like"/>
    <property type="match status" value="1"/>
</dbReference>
<dbReference type="InterPro" id="IPR000719">
    <property type="entry name" value="Prot_kinase_dom"/>
</dbReference>
<dbReference type="InterPro" id="IPR001680">
    <property type="entry name" value="WD40_rpt"/>
</dbReference>
<proteinExistence type="predicted"/>
<dbReference type="PROSITE" id="PS00108">
    <property type="entry name" value="PROTEIN_KINASE_ST"/>
    <property type="match status" value="1"/>
</dbReference>
<dbReference type="InterPro" id="IPR019734">
    <property type="entry name" value="TPR_rpt"/>
</dbReference>
<dbReference type="InterPro" id="IPR015943">
    <property type="entry name" value="WD40/YVTN_repeat-like_dom_sf"/>
</dbReference>
<dbReference type="SMART" id="SM00320">
    <property type="entry name" value="WD40"/>
    <property type="match status" value="13"/>
</dbReference>
<feature type="repeat" description="WD" evidence="3">
    <location>
        <begin position="1084"/>
        <end position="1118"/>
    </location>
</feature>
<dbReference type="InterPro" id="IPR011990">
    <property type="entry name" value="TPR-like_helical_dom_sf"/>
</dbReference>
<feature type="repeat" description="WD" evidence="3">
    <location>
        <begin position="908"/>
        <end position="937"/>
    </location>
</feature>
<keyword evidence="6" id="KW-0808">Transferase</keyword>
<comment type="caution">
    <text evidence="6">The sequence shown here is derived from an EMBL/GenBank/DDBJ whole genome shotgun (WGS) entry which is preliminary data.</text>
</comment>
<protein>
    <submittedName>
        <fullName evidence="6">WD40 repeat domain-containing serine/threonine protein kinase</fullName>
    </submittedName>
</protein>
<dbReference type="Pfam" id="PF00069">
    <property type="entry name" value="Pkinase"/>
    <property type="match status" value="1"/>
</dbReference>
<dbReference type="Gene3D" id="1.25.40.10">
    <property type="entry name" value="Tetratricopeptide repeat domain"/>
    <property type="match status" value="1"/>
</dbReference>
<feature type="domain" description="Protein kinase" evidence="5">
    <location>
        <begin position="17"/>
        <end position="283"/>
    </location>
</feature>
<evidence type="ECO:0000256" key="3">
    <source>
        <dbReference type="PROSITE-ProRule" id="PRU00221"/>
    </source>
</evidence>
<dbReference type="Gene3D" id="1.10.510.10">
    <property type="entry name" value="Transferase(Phosphotransferase) domain 1"/>
    <property type="match status" value="1"/>
</dbReference>
<feature type="repeat" description="WD" evidence="3">
    <location>
        <begin position="404"/>
        <end position="445"/>
    </location>
</feature>
<keyword evidence="2" id="KW-0677">Repeat</keyword>
<dbReference type="PRINTS" id="PR00320">
    <property type="entry name" value="GPROTEINBRPT"/>
</dbReference>